<protein>
    <submittedName>
        <fullName evidence="1">Uncharacterized protein</fullName>
    </submittedName>
</protein>
<organism evidence="1 2">
    <name type="scientific">Novosphingobium clariflavum</name>
    <dbReference type="NCBI Taxonomy" id="2029884"/>
    <lineage>
        <taxon>Bacteria</taxon>
        <taxon>Pseudomonadati</taxon>
        <taxon>Pseudomonadota</taxon>
        <taxon>Alphaproteobacteria</taxon>
        <taxon>Sphingomonadales</taxon>
        <taxon>Sphingomonadaceae</taxon>
        <taxon>Novosphingobium</taxon>
    </lineage>
</organism>
<sequence>MITLPFPPAALSGHAKGHWRRKAGVTKKWRAWAFAAALAAKLEVSGEGDIRLVVRFYPPDRRSDRTNFPNRMKPIFDGLADALKVNDRRFLPSFEFCEPEKPGRVEILL</sequence>
<accession>A0ABV6S4I5</accession>
<evidence type="ECO:0000313" key="1">
    <source>
        <dbReference type="EMBL" id="MFC0683038.1"/>
    </source>
</evidence>
<dbReference type="Proteomes" id="UP001589858">
    <property type="component" value="Unassembled WGS sequence"/>
</dbReference>
<dbReference type="Gene3D" id="3.30.1330.70">
    <property type="entry name" value="Holliday junction resolvase RusA"/>
    <property type="match status" value="1"/>
</dbReference>
<evidence type="ECO:0000313" key="2">
    <source>
        <dbReference type="Proteomes" id="UP001589858"/>
    </source>
</evidence>
<dbReference type="EMBL" id="JBHLTM010000002">
    <property type="protein sequence ID" value="MFC0683038.1"/>
    <property type="molecule type" value="Genomic_DNA"/>
</dbReference>
<comment type="caution">
    <text evidence="1">The sequence shown here is derived from an EMBL/GenBank/DDBJ whole genome shotgun (WGS) entry which is preliminary data.</text>
</comment>
<dbReference type="InterPro" id="IPR036614">
    <property type="entry name" value="RusA-like_sf"/>
</dbReference>
<reference evidence="1 2" key="1">
    <citation type="submission" date="2024-09" db="EMBL/GenBank/DDBJ databases">
        <authorList>
            <person name="Sun Q."/>
            <person name="Mori K."/>
        </authorList>
    </citation>
    <scope>NUCLEOTIDE SEQUENCE [LARGE SCALE GENOMIC DNA]</scope>
    <source>
        <strain evidence="1 2">CICC 11035S</strain>
    </source>
</reference>
<dbReference type="SUPFAM" id="SSF103084">
    <property type="entry name" value="Holliday junction resolvase RusA"/>
    <property type="match status" value="1"/>
</dbReference>
<proteinExistence type="predicted"/>
<dbReference type="RefSeq" id="WP_267222897.1">
    <property type="nucleotide sequence ID" value="NZ_JAPCWC010000018.1"/>
</dbReference>
<keyword evidence="2" id="KW-1185">Reference proteome</keyword>
<gene>
    <name evidence="1" type="ORF">ACFFF8_00355</name>
</gene>
<name>A0ABV6S4I5_9SPHN</name>